<comment type="caution">
    <text evidence="2">The sequence shown here is derived from an EMBL/GenBank/DDBJ whole genome shotgun (WGS) entry which is preliminary data.</text>
</comment>
<organism evidence="2">
    <name type="scientific">marine sediment metagenome</name>
    <dbReference type="NCBI Taxonomy" id="412755"/>
    <lineage>
        <taxon>unclassified sequences</taxon>
        <taxon>metagenomes</taxon>
        <taxon>ecological metagenomes</taxon>
    </lineage>
</organism>
<feature type="domain" description="HNH nuclease" evidence="1">
    <location>
        <begin position="56"/>
        <end position="99"/>
    </location>
</feature>
<dbReference type="Pfam" id="PF13392">
    <property type="entry name" value="HNH_3"/>
    <property type="match status" value="1"/>
</dbReference>
<accession>A0A0F8VYS0</accession>
<dbReference type="InterPro" id="IPR044930">
    <property type="entry name" value="Homing_endonuclease_His-Me"/>
</dbReference>
<reference evidence="2" key="1">
    <citation type="journal article" date="2015" name="Nature">
        <title>Complex archaea that bridge the gap between prokaryotes and eukaryotes.</title>
        <authorList>
            <person name="Spang A."/>
            <person name="Saw J.H."/>
            <person name="Jorgensen S.L."/>
            <person name="Zaremba-Niedzwiedzka K."/>
            <person name="Martijn J."/>
            <person name="Lind A.E."/>
            <person name="van Eijk R."/>
            <person name="Schleper C."/>
            <person name="Guy L."/>
            <person name="Ettema T.J."/>
        </authorList>
    </citation>
    <scope>NUCLEOTIDE SEQUENCE</scope>
</reference>
<dbReference type="AlphaFoldDB" id="A0A0F8VYS0"/>
<evidence type="ECO:0000313" key="2">
    <source>
        <dbReference type="EMBL" id="KKK49513.1"/>
    </source>
</evidence>
<gene>
    <name evidence="2" type="ORF">LCGC14_3134300</name>
</gene>
<protein>
    <recommendedName>
        <fullName evidence="1">HNH nuclease domain-containing protein</fullName>
    </recommendedName>
</protein>
<dbReference type="GO" id="GO:0004519">
    <property type="term" value="F:endonuclease activity"/>
    <property type="evidence" value="ECO:0007669"/>
    <property type="project" value="InterPro"/>
</dbReference>
<dbReference type="Gene3D" id="3.90.75.10">
    <property type="entry name" value="Homing Intron 3 (I-ppo) Encoded Endonuclease, Chain A"/>
    <property type="match status" value="1"/>
</dbReference>
<proteinExistence type="predicted"/>
<dbReference type="SUPFAM" id="SSF54060">
    <property type="entry name" value="His-Me finger endonucleases"/>
    <property type="match status" value="1"/>
</dbReference>
<name>A0A0F8VYS0_9ZZZZ</name>
<dbReference type="EMBL" id="LAZR01068503">
    <property type="protein sequence ID" value="KKK49513.1"/>
    <property type="molecule type" value="Genomic_DNA"/>
</dbReference>
<dbReference type="InterPro" id="IPR003615">
    <property type="entry name" value="HNH_nuc"/>
</dbReference>
<dbReference type="InterPro" id="IPR044925">
    <property type="entry name" value="His-Me_finger_sf"/>
</dbReference>
<evidence type="ECO:0000259" key="1">
    <source>
        <dbReference type="Pfam" id="PF13392"/>
    </source>
</evidence>
<sequence>MTSARLSNGRFKRQDAPLDRYWAKVQVGELDECWNWTAYRDENGYGRFSVNGRYVLAHRFAYEALRGPIPQGLEPDHLCRNHACENPWHMELVTHRVNTLRGIGPTAQHAVKTHCLRGHPFNTVNTRVRPNGSRLCRACKRERNRLGIGLKKEE</sequence>